<gene>
    <name evidence="3" type="ORF">F5Z01DRAFT_676154</name>
</gene>
<feature type="chain" id="PRO_5040285123" evidence="2">
    <location>
        <begin position="19"/>
        <end position="232"/>
    </location>
</feature>
<dbReference type="EMBL" id="MU251263">
    <property type="protein sequence ID" value="KAG9252274.1"/>
    <property type="molecule type" value="Genomic_DNA"/>
</dbReference>
<feature type="region of interest" description="Disordered" evidence="1">
    <location>
        <begin position="155"/>
        <end position="205"/>
    </location>
</feature>
<reference evidence="3" key="1">
    <citation type="journal article" date="2021" name="IMA Fungus">
        <title>Genomic characterization of three marine fungi, including Emericellopsis atlantica sp. nov. with signatures of a generalist lifestyle and marine biomass degradation.</title>
        <authorList>
            <person name="Hagestad O.C."/>
            <person name="Hou L."/>
            <person name="Andersen J.H."/>
            <person name="Hansen E.H."/>
            <person name="Altermark B."/>
            <person name="Li C."/>
            <person name="Kuhnert E."/>
            <person name="Cox R.J."/>
            <person name="Crous P.W."/>
            <person name="Spatafora J.W."/>
            <person name="Lail K."/>
            <person name="Amirebrahimi M."/>
            <person name="Lipzen A."/>
            <person name="Pangilinan J."/>
            <person name="Andreopoulos W."/>
            <person name="Hayes R.D."/>
            <person name="Ng V."/>
            <person name="Grigoriev I.V."/>
            <person name="Jackson S.A."/>
            <person name="Sutton T.D.S."/>
            <person name="Dobson A.D.W."/>
            <person name="Rama T."/>
        </authorList>
    </citation>
    <scope>NUCLEOTIDE SEQUENCE</scope>
    <source>
        <strain evidence="3">TS7</strain>
    </source>
</reference>
<proteinExistence type="predicted"/>
<keyword evidence="2" id="KW-0732">Signal</keyword>
<feature type="compositionally biased region" description="Low complexity" evidence="1">
    <location>
        <begin position="117"/>
        <end position="140"/>
    </location>
</feature>
<sequence length="232" mass="24006">MQLTSIAAIGAFATAAAAVNLERGFTYPASVPHVEKRQTSGPKYECHSNCGYALQAVEDGDEVCNDKEWNTLYQGCLDCALEFDIWRYYGGGLTPAAKACGLSTTPTPADGGDVDEPASTTTAQSATAVPVSSTTSEEQATTTVIEEVVTITAVSSEPSQTGDSAHVDDHVTDVDHGHSETPAWSTTQLPATTSQNNGTTPEPTNVPGAAAQFWLSNVVVGGAAVVIAANLL</sequence>
<name>A0A9P7ZHM0_9HYPO</name>
<dbReference type="GeneID" id="70296125"/>
<organism evidence="3 4">
    <name type="scientific">Emericellopsis atlantica</name>
    <dbReference type="NCBI Taxonomy" id="2614577"/>
    <lineage>
        <taxon>Eukaryota</taxon>
        <taxon>Fungi</taxon>
        <taxon>Dikarya</taxon>
        <taxon>Ascomycota</taxon>
        <taxon>Pezizomycotina</taxon>
        <taxon>Sordariomycetes</taxon>
        <taxon>Hypocreomycetidae</taxon>
        <taxon>Hypocreales</taxon>
        <taxon>Bionectriaceae</taxon>
        <taxon>Emericellopsis</taxon>
    </lineage>
</organism>
<evidence type="ECO:0000256" key="2">
    <source>
        <dbReference type="SAM" id="SignalP"/>
    </source>
</evidence>
<dbReference type="AlphaFoldDB" id="A0A9P7ZHM0"/>
<protein>
    <submittedName>
        <fullName evidence="3">Uncharacterized protein</fullName>
    </submittedName>
</protein>
<feature type="compositionally biased region" description="Polar residues" evidence="1">
    <location>
        <begin position="182"/>
        <end position="203"/>
    </location>
</feature>
<keyword evidence="4" id="KW-1185">Reference proteome</keyword>
<accession>A0A9P7ZHM0</accession>
<evidence type="ECO:0000313" key="3">
    <source>
        <dbReference type="EMBL" id="KAG9252274.1"/>
    </source>
</evidence>
<evidence type="ECO:0000256" key="1">
    <source>
        <dbReference type="SAM" id="MobiDB-lite"/>
    </source>
</evidence>
<feature type="signal peptide" evidence="2">
    <location>
        <begin position="1"/>
        <end position="18"/>
    </location>
</feature>
<dbReference type="Proteomes" id="UP000887229">
    <property type="component" value="Unassembled WGS sequence"/>
</dbReference>
<comment type="caution">
    <text evidence="3">The sequence shown here is derived from an EMBL/GenBank/DDBJ whole genome shotgun (WGS) entry which is preliminary data.</text>
</comment>
<feature type="compositionally biased region" description="Basic and acidic residues" evidence="1">
    <location>
        <begin position="165"/>
        <end position="179"/>
    </location>
</feature>
<feature type="region of interest" description="Disordered" evidence="1">
    <location>
        <begin position="108"/>
        <end position="140"/>
    </location>
</feature>
<dbReference type="RefSeq" id="XP_046116198.1">
    <property type="nucleotide sequence ID" value="XM_046265222.1"/>
</dbReference>
<evidence type="ECO:0000313" key="4">
    <source>
        <dbReference type="Proteomes" id="UP000887229"/>
    </source>
</evidence>
<dbReference type="OrthoDB" id="4160690at2759"/>